<dbReference type="OrthoDB" id="5876828at2759"/>
<accession>A0A0C2FWK7</accession>
<sequence length="287" mass="32309">MRRFPVLEADWRFRYYIPQAFRQNQLTSTCKYSTISKYFSKDNKFGKLYRKGSTCSDCGADTCIDSLCEPKGYTPGRKKYEIAVIIPEKCPDDGMTKKMKTTAQNMHNYYRRLLATGWARNKQTVYAPIAAKMLAVTYNCTDLGKEAKNKSSDCRSDIGDPTPGRAMNKLEIKNYTMPLQDALELAITTWWNQVETEGLPADLKYTADMESAGKITNFVNMANENVDSVGCAVTQCKPTGVTRVVCEYNMAPVTDEVVYTKAKKRHCSDCKSINKACGKDYSEGLCV</sequence>
<evidence type="ECO:0000313" key="2">
    <source>
        <dbReference type="EMBL" id="KIH52940.1"/>
    </source>
</evidence>
<reference evidence="2 3" key="1">
    <citation type="submission" date="2013-12" db="EMBL/GenBank/DDBJ databases">
        <title>Draft genome of the parsitic nematode Ancylostoma duodenale.</title>
        <authorList>
            <person name="Mitreva M."/>
        </authorList>
    </citation>
    <scope>NUCLEOTIDE SEQUENCE [LARGE SCALE GENOMIC DNA]</scope>
    <source>
        <strain evidence="2 3">Zhejiang</strain>
    </source>
</reference>
<dbReference type="AlphaFoldDB" id="A0A0C2FWK7"/>
<name>A0A0C2FWK7_9BILA</name>
<evidence type="ECO:0000259" key="1">
    <source>
        <dbReference type="SMART" id="SM00198"/>
    </source>
</evidence>
<dbReference type="Proteomes" id="UP000054047">
    <property type="component" value="Unassembled WGS sequence"/>
</dbReference>
<dbReference type="Pfam" id="PF00188">
    <property type="entry name" value="CAP"/>
    <property type="match status" value="1"/>
</dbReference>
<protein>
    <submittedName>
        <fullName evidence="2">SCP-like protein</fullName>
    </submittedName>
</protein>
<dbReference type="SMART" id="SM00198">
    <property type="entry name" value="SCP"/>
    <property type="match status" value="1"/>
</dbReference>
<dbReference type="InterPro" id="IPR035940">
    <property type="entry name" value="CAP_sf"/>
</dbReference>
<evidence type="ECO:0000313" key="3">
    <source>
        <dbReference type="Proteomes" id="UP000054047"/>
    </source>
</evidence>
<dbReference type="SUPFAM" id="SSF55797">
    <property type="entry name" value="PR-1-like"/>
    <property type="match status" value="1"/>
</dbReference>
<organism evidence="2 3">
    <name type="scientific">Ancylostoma duodenale</name>
    <dbReference type="NCBI Taxonomy" id="51022"/>
    <lineage>
        <taxon>Eukaryota</taxon>
        <taxon>Metazoa</taxon>
        <taxon>Ecdysozoa</taxon>
        <taxon>Nematoda</taxon>
        <taxon>Chromadorea</taxon>
        <taxon>Rhabditida</taxon>
        <taxon>Rhabditina</taxon>
        <taxon>Rhabditomorpha</taxon>
        <taxon>Strongyloidea</taxon>
        <taxon>Ancylostomatidae</taxon>
        <taxon>Ancylostomatinae</taxon>
        <taxon>Ancylostoma</taxon>
    </lineage>
</organism>
<proteinExistence type="predicted"/>
<gene>
    <name evidence="2" type="ORF">ANCDUO_16945</name>
</gene>
<dbReference type="Gene3D" id="3.40.33.10">
    <property type="entry name" value="CAP"/>
    <property type="match status" value="1"/>
</dbReference>
<dbReference type="CDD" id="cd05380">
    <property type="entry name" value="CAP_euk"/>
    <property type="match status" value="1"/>
</dbReference>
<dbReference type="EMBL" id="KN742420">
    <property type="protein sequence ID" value="KIH52940.1"/>
    <property type="molecule type" value="Genomic_DNA"/>
</dbReference>
<dbReference type="InterPro" id="IPR014044">
    <property type="entry name" value="CAP_dom"/>
</dbReference>
<keyword evidence="3" id="KW-1185">Reference proteome</keyword>
<feature type="domain" description="SCP" evidence="1">
    <location>
        <begin position="102"/>
        <end position="252"/>
    </location>
</feature>